<protein>
    <submittedName>
        <fullName evidence="1">Uncharacterized protein</fullName>
    </submittedName>
</protein>
<dbReference type="Proteomes" id="UP001419268">
    <property type="component" value="Unassembled WGS sequence"/>
</dbReference>
<proteinExistence type="predicted"/>
<dbReference type="AlphaFoldDB" id="A0AAP0JUV5"/>
<keyword evidence="2" id="KW-1185">Reference proteome</keyword>
<name>A0AAP0JUV5_9MAGN</name>
<dbReference type="EMBL" id="JBBNAG010000004">
    <property type="protein sequence ID" value="KAK9140668.1"/>
    <property type="molecule type" value="Genomic_DNA"/>
</dbReference>
<evidence type="ECO:0000313" key="1">
    <source>
        <dbReference type="EMBL" id="KAK9140668.1"/>
    </source>
</evidence>
<organism evidence="1 2">
    <name type="scientific">Stephania cephalantha</name>
    <dbReference type="NCBI Taxonomy" id="152367"/>
    <lineage>
        <taxon>Eukaryota</taxon>
        <taxon>Viridiplantae</taxon>
        <taxon>Streptophyta</taxon>
        <taxon>Embryophyta</taxon>
        <taxon>Tracheophyta</taxon>
        <taxon>Spermatophyta</taxon>
        <taxon>Magnoliopsida</taxon>
        <taxon>Ranunculales</taxon>
        <taxon>Menispermaceae</taxon>
        <taxon>Menispermoideae</taxon>
        <taxon>Cissampelideae</taxon>
        <taxon>Stephania</taxon>
    </lineage>
</organism>
<evidence type="ECO:0000313" key="2">
    <source>
        <dbReference type="Proteomes" id="UP001419268"/>
    </source>
</evidence>
<gene>
    <name evidence="1" type="ORF">Scep_010349</name>
</gene>
<reference evidence="1 2" key="1">
    <citation type="submission" date="2024-01" db="EMBL/GenBank/DDBJ databases">
        <title>Genome assemblies of Stephania.</title>
        <authorList>
            <person name="Yang L."/>
        </authorList>
    </citation>
    <scope>NUCLEOTIDE SEQUENCE [LARGE SCALE GENOMIC DNA]</scope>
    <source>
        <strain evidence="1">JXDWG</strain>
        <tissue evidence="1">Leaf</tissue>
    </source>
</reference>
<accession>A0AAP0JUV5</accession>
<sequence>MNDPLFDLYYDVPSAKELWEKFEARYHKEDATRERRKLCHRLQFSSPQFSLHYLL</sequence>
<comment type="caution">
    <text evidence="1">The sequence shown here is derived from an EMBL/GenBank/DDBJ whole genome shotgun (WGS) entry which is preliminary data.</text>
</comment>